<organism evidence="10">
    <name type="scientific">Micromonas pusilla (strain CCMP1545)</name>
    <name type="common">Picoplanktonic green alga</name>
    <dbReference type="NCBI Taxonomy" id="564608"/>
    <lineage>
        <taxon>Eukaryota</taxon>
        <taxon>Viridiplantae</taxon>
        <taxon>Chlorophyta</taxon>
        <taxon>Mamiellophyceae</taxon>
        <taxon>Mamiellales</taxon>
        <taxon>Mamiellaceae</taxon>
        <taxon>Micromonas</taxon>
    </lineage>
</organism>
<dbReference type="GO" id="GO:0005829">
    <property type="term" value="C:cytosol"/>
    <property type="evidence" value="ECO:0007669"/>
    <property type="project" value="TreeGrafter"/>
</dbReference>
<evidence type="ECO:0000313" key="10">
    <source>
        <dbReference type="Proteomes" id="UP000001876"/>
    </source>
</evidence>
<accession>C1N219</accession>
<dbReference type="Pfam" id="PF03987">
    <property type="entry name" value="Autophagy_act_C"/>
    <property type="match status" value="1"/>
</dbReference>
<evidence type="ECO:0000256" key="7">
    <source>
        <dbReference type="ARBA" id="ARBA00023006"/>
    </source>
</evidence>
<keyword evidence="5" id="KW-0833">Ubl conjugation pathway</keyword>
<keyword evidence="7" id="KW-0072">Autophagy</keyword>
<evidence type="ECO:0000256" key="5">
    <source>
        <dbReference type="ARBA" id="ARBA00022786"/>
    </source>
</evidence>
<dbReference type="GO" id="GO:0000045">
    <property type="term" value="P:autophagosome assembly"/>
    <property type="evidence" value="ECO:0007669"/>
    <property type="project" value="TreeGrafter"/>
</dbReference>
<dbReference type="GO" id="GO:0015031">
    <property type="term" value="P:protein transport"/>
    <property type="evidence" value="ECO:0007669"/>
    <property type="project" value="UniProtKB-KW"/>
</dbReference>
<protein>
    <submittedName>
        <fullName evidence="9">Predicted protein</fullName>
    </submittedName>
</protein>
<dbReference type="eggNOG" id="KOG2981">
    <property type="taxonomic scope" value="Eukaryota"/>
</dbReference>
<evidence type="ECO:0000256" key="4">
    <source>
        <dbReference type="ARBA" id="ARBA00022490"/>
    </source>
</evidence>
<dbReference type="EMBL" id="GG663745">
    <property type="protein sequence ID" value="EEH53725.1"/>
    <property type="molecule type" value="Genomic_DNA"/>
</dbReference>
<dbReference type="STRING" id="564608.C1N219"/>
<feature type="compositionally biased region" description="Low complexity" evidence="8">
    <location>
        <begin position="110"/>
        <end position="121"/>
    </location>
</feature>
<dbReference type="OMA" id="HCPTWSW"/>
<evidence type="ECO:0000313" key="9">
    <source>
        <dbReference type="EMBL" id="EEH53725.1"/>
    </source>
</evidence>
<dbReference type="GO" id="GO:0061723">
    <property type="term" value="P:glycophagy"/>
    <property type="evidence" value="ECO:0007669"/>
    <property type="project" value="TreeGrafter"/>
</dbReference>
<dbReference type="Proteomes" id="UP000001876">
    <property type="component" value="Unassembled WGS sequence"/>
</dbReference>
<dbReference type="PANTHER" id="PTHR12866">
    <property type="entry name" value="UBIQUITIN-LIKE-CONJUGATING ENZYME ATG3"/>
    <property type="match status" value="1"/>
</dbReference>
<reference evidence="9 10" key="1">
    <citation type="journal article" date="2009" name="Science">
        <title>Green evolution and dynamic adaptations revealed by genomes of the marine picoeukaryotes Micromonas.</title>
        <authorList>
            <person name="Worden A.Z."/>
            <person name="Lee J.H."/>
            <person name="Mock T."/>
            <person name="Rouze P."/>
            <person name="Simmons M.P."/>
            <person name="Aerts A.L."/>
            <person name="Allen A.E."/>
            <person name="Cuvelier M.L."/>
            <person name="Derelle E."/>
            <person name="Everett M.V."/>
            <person name="Foulon E."/>
            <person name="Grimwood J."/>
            <person name="Gundlach H."/>
            <person name="Henrissat B."/>
            <person name="Napoli C."/>
            <person name="McDonald S.M."/>
            <person name="Parker M.S."/>
            <person name="Rombauts S."/>
            <person name="Salamov A."/>
            <person name="Von Dassow P."/>
            <person name="Badger J.H."/>
            <person name="Coutinho P.M."/>
            <person name="Demir E."/>
            <person name="Dubchak I."/>
            <person name="Gentemann C."/>
            <person name="Eikrem W."/>
            <person name="Gready J.E."/>
            <person name="John U."/>
            <person name="Lanier W."/>
            <person name="Lindquist E.A."/>
            <person name="Lucas S."/>
            <person name="Mayer K.F."/>
            <person name="Moreau H."/>
            <person name="Not F."/>
            <person name="Otillar R."/>
            <person name="Panaud O."/>
            <person name="Pangilinan J."/>
            <person name="Paulsen I."/>
            <person name="Piegu B."/>
            <person name="Poliakov A."/>
            <person name="Robbens S."/>
            <person name="Schmutz J."/>
            <person name="Toulza E."/>
            <person name="Wyss T."/>
            <person name="Zelensky A."/>
            <person name="Zhou K."/>
            <person name="Armbrust E.V."/>
            <person name="Bhattacharya D."/>
            <person name="Goodenough U.W."/>
            <person name="Van de Peer Y."/>
            <person name="Grigoriev I.V."/>
        </authorList>
    </citation>
    <scope>NUCLEOTIDE SEQUENCE [LARGE SCALE GENOMIC DNA]</scope>
    <source>
        <strain evidence="9 10">CCMP1545</strain>
    </source>
</reference>
<evidence type="ECO:0000256" key="1">
    <source>
        <dbReference type="ARBA" id="ARBA00004496"/>
    </source>
</evidence>
<feature type="compositionally biased region" description="Acidic residues" evidence="8">
    <location>
        <begin position="126"/>
        <end position="139"/>
    </location>
</feature>
<dbReference type="KEGG" id="mpp:MICPUCDRAFT_20932"/>
<evidence type="ECO:0000256" key="8">
    <source>
        <dbReference type="SAM" id="MobiDB-lite"/>
    </source>
</evidence>
<gene>
    <name evidence="9" type="ORF">MICPUCDRAFT_20932</name>
</gene>
<dbReference type="PANTHER" id="PTHR12866:SF2">
    <property type="entry name" value="UBIQUITIN-LIKE-CONJUGATING ENZYME ATG3"/>
    <property type="match status" value="1"/>
</dbReference>
<comment type="similarity">
    <text evidence="2">Belongs to the ATG3 family.</text>
</comment>
<proteinExistence type="inferred from homology"/>
<dbReference type="Gene3D" id="3.30.1460.50">
    <property type="match status" value="1"/>
</dbReference>
<keyword evidence="10" id="KW-1185">Reference proteome</keyword>
<keyword evidence="3" id="KW-0813">Transport</keyword>
<evidence type="ECO:0000256" key="2">
    <source>
        <dbReference type="ARBA" id="ARBA00007683"/>
    </source>
</evidence>
<dbReference type="GeneID" id="9687654"/>
<keyword evidence="4" id="KW-0963">Cytoplasm</keyword>
<dbReference type="AlphaFoldDB" id="C1N219"/>
<feature type="region of interest" description="Disordered" evidence="8">
    <location>
        <begin position="85"/>
        <end position="139"/>
    </location>
</feature>
<evidence type="ECO:0000256" key="6">
    <source>
        <dbReference type="ARBA" id="ARBA00022927"/>
    </source>
</evidence>
<sequence length="304" mass="32625">VAEQLMPAMTKSAFAEKGVVTPEEFIVAGDFLCPTWSWQGGDEKHARSHLPRDKQFLVTRNVPCAMRAAAMEEYAGKEVHLDGDDEGWVAAGESGGGEDASRDDDDADAAAKAKAGGSAAAAKRDDDDDSDGDIPDMDDFVDLGAEEEEDDASAAAPRRGIADSDAELFSAAGATTAATKNPADNILKTRTYDLSITYDKYYQTPRVWLSGYDEHRSVLPPKKTLEDVSAEHAKKTVTIDPHPHTGAPAASIHPCKHAPVMKKLMDATARAGGGTPKVEHYLLVFLKFIASVVPTIEYDYTLSI</sequence>
<dbReference type="OrthoDB" id="1584384at2759"/>
<dbReference type="GO" id="GO:0019776">
    <property type="term" value="F:Atg8-family ligase activity"/>
    <property type="evidence" value="ECO:0007669"/>
    <property type="project" value="TreeGrafter"/>
</dbReference>
<dbReference type="RefSeq" id="XP_003062013.1">
    <property type="nucleotide sequence ID" value="XM_003061967.1"/>
</dbReference>
<keyword evidence="6" id="KW-0653">Protein transport</keyword>
<dbReference type="GO" id="GO:0044804">
    <property type="term" value="P:nucleophagy"/>
    <property type="evidence" value="ECO:0007669"/>
    <property type="project" value="TreeGrafter"/>
</dbReference>
<dbReference type="InterPro" id="IPR007135">
    <property type="entry name" value="Atg3/Atg10"/>
</dbReference>
<feature type="non-terminal residue" evidence="9">
    <location>
        <position position="1"/>
    </location>
</feature>
<dbReference type="GO" id="GO:0000407">
    <property type="term" value="C:phagophore assembly site"/>
    <property type="evidence" value="ECO:0007669"/>
    <property type="project" value="TreeGrafter"/>
</dbReference>
<comment type="subcellular location">
    <subcellularLocation>
        <location evidence="1">Cytoplasm</location>
    </subcellularLocation>
</comment>
<dbReference type="GO" id="GO:0000422">
    <property type="term" value="P:autophagy of mitochondrion"/>
    <property type="evidence" value="ECO:0007669"/>
    <property type="project" value="TreeGrafter"/>
</dbReference>
<evidence type="ECO:0000256" key="3">
    <source>
        <dbReference type="ARBA" id="ARBA00022448"/>
    </source>
</evidence>
<name>C1N219_MICPC</name>